<evidence type="ECO:0000256" key="1">
    <source>
        <dbReference type="SAM" id="MobiDB-lite"/>
    </source>
</evidence>
<protein>
    <submittedName>
        <fullName evidence="2">Uncharacterized protein</fullName>
    </submittedName>
</protein>
<evidence type="ECO:0000313" key="2">
    <source>
        <dbReference type="EMBL" id="SAM82441.1"/>
    </source>
</evidence>
<feature type="region of interest" description="Disordered" evidence="1">
    <location>
        <begin position="731"/>
        <end position="752"/>
    </location>
</feature>
<organism evidence="2 4">
    <name type="scientific">Ustilago bromivora</name>
    <dbReference type="NCBI Taxonomy" id="307758"/>
    <lineage>
        <taxon>Eukaryota</taxon>
        <taxon>Fungi</taxon>
        <taxon>Dikarya</taxon>
        <taxon>Basidiomycota</taxon>
        <taxon>Ustilaginomycotina</taxon>
        <taxon>Ustilaginomycetes</taxon>
        <taxon>Ustilaginales</taxon>
        <taxon>Ustilaginaceae</taxon>
        <taxon>Ustilago</taxon>
    </lineage>
</organism>
<dbReference type="OrthoDB" id="2337158at2759"/>
<gene>
    <name evidence="3" type="ORF">UBRO2_04506</name>
    <name evidence="2" type="ORF">UBRO_04540</name>
</gene>
<evidence type="ECO:0000313" key="5">
    <source>
        <dbReference type="Proteomes" id="UP000658997"/>
    </source>
</evidence>
<dbReference type="EMBL" id="LT558123">
    <property type="protein sequence ID" value="SAM82441.1"/>
    <property type="molecule type" value="Genomic_DNA"/>
</dbReference>
<feature type="region of interest" description="Disordered" evidence="1">
    <location>
        <begin position="161"/>
        <end position="196"/>
    </location>
</feature>
<accession>A0A1K0GQW2</accession>
<dbReference type="Proteomes" id="UP000179920">
    <property type="component" value="Chromosome VII"/>
</dbReference>
<feature type="compositionally biased region" description="Basic residues" evidence="1">
    <location>
        <begin position="302"/>
        <end position="330"/>
    </location>
</feature>
<feature type="compositionally biased region" description="Polar residues" evidence="1">
    <location>
        <begin position="170"/>
        <end position="185"/>
    </location>
</feature>
<dbReference type="EMBL" id="ULHB01000107">
    <property type="protein sequence ID" value="SYW82384.1"/>
    <property type="molecule type" value="Genomic_DNA"/>
</dbReference>
<feature type="region of interest" description="Disordered" evidence="1">
    <location>
        <begin position="252"/>
        <end position="345"/>
    </location>
</feature>
<reference evidence="2" key="1">
    <citation type="submission" date="2016-04" db="EMBL/GenBank/DDBJ databases">
        <authorList>
            <person name="Evans L.H."/>
            <person name="Alamgir A."/>
            <person name="Owens N."/>
            <person name="Weber N.D."/>
            <person name="Virtaneva K."/>
            <person name="Barbian K."/>
            <person name="Babar A."/>
            <person name="Rosenke K."/>
        </authorList>
    </citation>
    <scope>NUCLEOTIDE SEQUENCE</scope>
    <source>
        <strain evidence="2">UB2112</strain>
    </source>
</reference>
<sequence>MSGDKLIASTQKQKRPFIQLPLSLAQLVDDRFDEDQHDQAVDLLEQLTTERIKPSKSLIQKLVALSLCSLGPGQLASTSRWTLDHQLHDIAARLLTHSKRNKSDRDVIKAASAASDRPSQTAVLKATSLLLQRCRHSSSLDVSAHDNCMLARHVLEALPSRRKPLETPMVESSKSPRRANTSLPHSDQGHDDGSFEQSSIERWIRTNLHRAEDIWGLLCNHRFSSPVESEEVSPDQVAEFWMNDAERRRYQRQLQTATSSQQRLEDQLRQLQRKRSDHASPSDSDGEDTSADDDLPDLRIPGRSKKRPLQPKTQRQKKSSPAKPLKRARSSKPAPLDSQGREASNRKICMTEGAWRTLVVLLVLWRDSSLLTTSANGNMNDNKADAPPLLWQFPGSHAAQSTTRLKSKAAASSDGTDDIDRALDVAFSFPRVLPAYALSFSETEAASDLFDTATSNETRGDARRISSVPQAELLHRQRLTHQKEERSMAVRAETAAQLLLSVYDLVERRYINPVAFVEGISDRIKLLRANELHYLMLPLLDCQPFVVAKVLSSYLREAARIHPDHQKTPSRSQFQVRRNDEDTVDFHAALAYAVPLEEKTNVRLTNARGTDRDANSVSDFLSLNRLELENSAECSFPLTMPTRSESRKRTFVQRQRQTAVKSELSLHKLGKTSSNANSKDVDAAILTEEMKKGGLIAFAFVRTLQMEARDRINQVKFLVARAMLMLHASDATASTQQKDEKKNESGTSTEQQEPAFKAFLSELSEALGQDAVEFKNCLSAMKSHVSRDNAVRHQLATSSQGTPFGTKSDLPALPSFEAMVKRCEGCCVVAQNLALSTRLMKQSVP</sequence>
<dbReference type="AlphaFoldDB" id="A0A1K0GQW2"/>
<reference evidence="4" key="2">
    <citation type="submission" date="2016-04" db="EMBL/GenBank/DDBJ databases">
        <authorList>
            <person name="Guldener U."/>
            <person name="Guldener U."/>
        </authorList>
    </citation>
    <scope>NUCLEOTIDE SEQUENCE [LARGE SCALE GENOMIC DNA]</scope>
    <source>
        <strain evidence="4">UB2112</strain>
    </source>
</reference>
<name>A0A1K0GQW2_9BASI</name>
<feature type="compositionally biased region" description="Acidic residues" evidence="1">
    <location>
        <begin position="284"/>
        <end position="295"/>
    </location>
</feature>
<reference evidence="3" key="3">
    <citation type="submission" date="2018-08" db="EMBL/GenBank/DDBJ databases">
        <authorList>
            <person name="Guldener U."/>
        </authorList>
    </citation>
    <scope>NUCLEOTIDE SEQUENCE</scope>
    <source>
        <strain evidence="3">UB2</strain>
    </source>
</reference>
<keyword evidence="5" id="KW-1185">Reference proteome</keyword>
<dbReference type="Proteomes" id="UP000658997">
    <property type="component" value="Unassembled WGS sequence"/>
</dbReference>
<evidence type="ECO:0000313" key="3">
    <source>
        <dbReference type="EMBL" id="SYW82384.1"/>
    </source>
</evidence>
<proteinExistence type="predicted"/>
<evidence type="ECO:0000313" key="4">
    <source>
        <dbReference type="Proteomes" id="UP000179920"/>
    </source>
</evidence>